<organism evidence="2 3">
    <name type="scientific">Roseicyclus mahoneyensis</name>
    <dbReference type="NCBI Taxonomy" id="164332"/>
    <lineage>
        <taxon>Bacteria</taxon>
        <taxon>Pseudomonadati</taxon>
        <taxon>Pseudomonadota</taxon>
        <taxon>Alphaproteobacteria</taxon>
        <taxon>Rhodobacterales</taxon>
        <taxon>Roseobacteraceae</taxon>
        <taxon>Roseicyclus</taxon>
    </lineage>
</organism>
<sequence>MGRIIRFVLILIMLGGLGLIGYSYSGYLVPAQQTVTLPVEIDVD</sequence>
<protein>
    <submittedName>
        <fullName evidence="2">Uncharacterized protein</fullName>
    </submittedName>
</protein>
<keyword evidence="1" id="KW-1133">Transmembrane helix</keyword>
<accession>A0A316GQ15</accession>
<keyword evidence="3" id="KW-1185">Reference proteome</keyword>
<evidence type="ECO:0000313" key="2">
    <source>
        <dbReference type="EMBL" id="PWK62718.1"/>
    </source>
</evidence>
<keyword evidence="1" id="KW-0812">Transmembrane</keyword>
<gene>
    <name evidence="2" type="ORF">C7455_101749</name>
</gene>
<dbReference type="AlphaFoldDB" id="A0A316GQ15"/>
<evidence type="ECO:0000256" key="1">
    <source>
        <dbReference type="SAM" id="Phobius"/>
    </source>
</evidence>
<dbReference type="RefSeq" id="WP_281269396.1">
    <property type="nucleotide sequence ID" value="NZ_QGGW01000001.1"/>
</dbReference>
<dbReference type="Proteomes" id="UP000245708">
    <property type="component" value="Unassembled WGS sequence"/>
</dbReference>
<reference evidence="2 3" key="1">
    <citation type="submission" date="2018-05" db="EMBL/GenBank/DDBJ databases">
        <title>Genomic Encyclopedia of Type Strains, Phase IV (KMG-IV): sequencing the most valuable type-strain genomes for metagenomic binning, comparative biology and taxonomic classification.</title>
        <authorList>
            <person name="Goeker M."/>
        </authorList>
    </citation>
    <scope>NUCLEOTIDE SEQUENCE [LARGE SCALE GENOMIC DNA]</scope>
    <source>
        <strain evidence="2 3">DSM 16097</strain>
    </source>
</reference>
<proteinExistence type="predicted"/>
<evidence type="ECO:0000313" key="3">
    <source>
        <dbReference type="Proteomes" id="UP000245708"/>
    </source>
</evidence>
<dbReference type="EMBL" id="QGGW01000001">
    <property type="protein sequence ID" value="PWK62718.1"/>
    <property type="molecule type" value="Genomic_DNA"/>
</dbReference>
<name>A0A316GQ15_9RHOB</name>
<feature type="transmembrane region" description="Helical" evidence="1">
    <location>
        <begin position="7"/>
        <end position="25"/>
    </location>
</feature>
<comment type="caution">
    <text evidence="2">The sequence shown here is derived from an EMBL/GenBank/DDBJ whole genome shotgun (WGS) entry which is preliminary data.</text>
</comment>
<keyword evidence="1" id="KW-0472">Membrane</keyword>